<feature type="non-terminal residue" evidence="1">
    <location>
        <position position="1"/>
    </location>
</feature>
<keyword evidence="2" id="KW-1185">Reference proteome</keyword>
<proteinExistence type="predicted"/>
<protein>
    <submittedName>
        <fullName evidence="1">Uncharacterized protein</fullName>
    </submittedName>
</protein>
<name>A0ABQ5ARQ7_9ASTR</name>
<reference evidence="1" key="1">
    <citation type="journal article" date="2022" name="Int. J. Mol. Sci.">
        <title>Draft Genome of Tanacetum Coccineum: Genomic Comparison of Closely Related Tanacetum-Family Plants.</title>
        <authorList>
            <person name="Yamashiro T."/>
            <person name="Shiraishi A."/>
            <person name="Nakayama K."/>
            <person name="Satake H."/>
        </authorList>
    </citation>
    <scope>NUCLEOTIDE SEQUENCE</scope>
</reference>
<evidence type="ECO:0000313" key="1">
    <source>
        <dbReference type="EMBL" id="GJT05350.1"/>
    </source>
</evidence>
<reference evidence="1" key="2">
    <citation type="submission" date="2022-01" db="EMBL/GenBank/DDBJ databases">
        <authorList>
            <person name="Yamashiro T."/>
            <person name="Shiraishi A."/>
            <person name="Satake H."/>
            <person name="Nakayama K."/>
        </authorList>
    </citation>
    <scope>NUCLEOTIDE SEQUENCE</scope>
</reference>
<sequence length="56" mass="6059">SEDSDNALETLFVVVRVLATLNLDFTLTKGTPKLLDFAAFGVVNKALFTLESLDNA</sequence>
<dbReference type="EMBL" id="BQNB010012580">
    <property type="protein sequence ID" value="GJT05350.1"/>
    <property type="molecule type" value="Genomic_DNA"/>
</dbReference>
<accession>A0ABQ5ARQ7</accession>
<dbReference type="Proteomes" id="UP001151760">
    <property type="component" value="Unassembled WGS sequence"/>
</dbReference>
<evidence type="ECO:0000313" key="2">
    <source>
        <dbReference type="Proteomes" id="UP001151760"/>
    </source>
</evidence>
<comment type="caution">
    <text evidence="1">The sequence shown here is derived from an EMBL/GenBank/DDBJ whole genome shotgun (WGS) entry which is preliminary data.</text>
</comment>
<organism evidence="1 2">
    <name type="scientific">Tanacetum coccineum</name>
    <dbReference type="NCBI Taxonomy" id="301880"/>
    <lineage>
        <taxon>Eukaryota</taxon>
        <taxon>Viridiplantae</taxon>
        <taxon>Streptophyta</taxon>
        <taxon>Embryophyta</taxon>
        <taxon>Tracheophyta</taxon>
        <taxon>Spermatophyta</taxon>
        <taxon>Magnoliopsida</taxon>
        <taxon>eudicotyledons</taxon>
        <taxon>Gunneridae</taxon>
        <taxon>Pentapetalae</taxon>
        <taxon>asterids</taxon>
        <taxon>campanulids</taxon>
        <taxon>Asterales</taxon>
        <taxon>Asteraceae</taxon>
        <taxon>Asteroideae</taxon>
        <taxon>Anthemideae</taxon>
        <taxon>Anthemidinae</taxon>
        <taxon>Tanacetum</taxon>
    </lineage>
</organism>
<gene>
    <name evidence="1" type="ORF">Tco_0839812</name>
</gene>